<feature type="domain" description="RDRP core" evidence="2">
    <location>
        <begin position="420"/>
        <end position="1027"/>
    </location>
</feature>
<keyword evidence="1" id="KW-0548">Nucleotidyltransferase</keyword>
<dbReference type="PANTHER" id="PTHR23079">
    <property type="entry name" value="RNA-DEPENDENT RNA POLYMERASE"/>
    <property type="match status" value="1"/>
</dbReference>
<dbReference type="PANTHER" id="PTHR23079:SF55">
    <property type="entry name" value="RNA-DIRECTED RNA POLYMERASE"/>
    <property type="match status" value="1"/>
</dbReference>
<dbReference type="GO" id="GO:0003968">
    <property type="term" value="F:RNA-directed RNA polymerase activity"/>
    <property type="evidence" value="ECO:0007669"/>
    <property type="project" value="UniProtKB-KW"/>
</dbReference>
<dbReference type="GO" id="GO:0003723">
    <property type="term" value="F:RNA binding"/>
    <property type="evidence" value="ECO:0007669"/>
    <property type="project" value="UniProtKB-KW"/>
</dbReference>
<accession>A0A5C3LN51</accession>
<dbReference type="GO" id="GO:0031380">
    <property type="term" value="C:nuclear RNA-directed RNA polymerase complex"/>
    <property type="evidence" value="ECO:0007669"/>
    <property type="project" value="TreeGrafter"/>
</dbReference>
<gene>
    <name evidence="3" type="ORF">FA15DRAFT_663521</name>
</gene>
<dbReference type="OrthoDB" id="6513042at2759"/>
<reference evidence="3 4" key="1">
    <citation type="journal article" date="2019" name="Nat. Ecol. Evol.">
        <title>Megaphylogeny resolves global patterns of mushroom evolution.</title>
        <authorList>
            <person name="Varga T."/>
            <person name="Krizsan K."/>
            <person name="Foldi C."/>
            <person name="Dima B."/>
            <person name="Sanchez-Garcia M."/>
            <person name="Sanchez-Ramirez S."/>
            <person name="Szollosi G.J."/>
            <person name="Szarkandi J.G."/>
            <person name="Papp V."/>
            <person name="Albert L."/>
            <person name="Andreopoulos W."/>
            <person name="Angelini C."/>
            <person name="Antonin V."/>
            <person name="Barry K.W."/>
            <person name="Bougher N.L."/>
            <person name="Buchanan P."/>
            <person name="Buyck B."/>
            <person name="Bense V."/>
            <person name="Catcheside P."/>
            <person name="Chovatia M."/>
            <person name="Cooper J."/>
            <person name="Damon W."/>
            <person name="Desjardin D."/>
            <person name="Finy P."/>
            <person name="Geml J."/>
            <person name="Haridas S."/>
            <person name="Hughes K."/>
            <person name="Justo A."/>
            <person name="Karasinski D."/>
            <person name="Kautmanova I."/>
            <person name="Kiss B."/>
            <person name="Kocsube S."/>
            <person name="Kotiranta H."/>
            <person name="LaButti K.M."/>
            <person name="Lechner B.E."/>
            <person name="Liimatainen K."/>
            <person name="Lipzen A."/>
            <person name="Lukacs Z."/>
            <person name="Mihaltcheva S."/>
            <person name="Morgado L.N."/>
            <person name="Niskanen T."/>
            <person name="Noordeloos M.E."/>
            <person name="Ohm R.A."/>
            <person name="Ortiz-Santana B."/>
            <person name="Ovrebo C."/>
            <person name="Racz N."/>
            <person name="Riley R."/>
            <person name="Savchenko A."/>
            <person name="Shiryaev A."/>
            <person name="Soop K."/>
            <person name="Spirin V."/>
            <person name="Szebenyi C."/>
            <person name="Tomsovsky M."/>
            <person name="Tulloss R.E."/>
            <person name="Uehling J."/>
            <person name="Grigoriev I.V."/>
            <person name="Vagvolgyi C."/>
            <person name="Papp T."/>
            <person name="Martin F.M."/>
            <person name="Miettinen O."/>
            <person name="Hibbett D.S."/>
            <person name="Nagy L.G."/>
        </authorList>
    </citation>
    <scope>NUCLEOTIDE SEQUENCE [LARGE SCALE GENOMIC DNA]</scope>
    <source>
        <strain evidence="3 4">CBS 121175</strain>
    </source>
</reference>
<name>A0A5C3LN51_COPMA</name>
<keyword evidence="1" id="KW-0808">Transferase</keyword>
<dbReference type="GO" id="GO:0030422">
    <property type="term" value="P:siRNA processing"/>
    <property type="evidence" value="ECO:0007669"/>
    <property type="project" value="TreeGrafter"/>
</dbReference>
<dbReference type="EMBL" id="ML210147">
    <property type="protein sequence ID" value="TFK30151.1"/>
    <property type="molecule type" value="Genomic_DNA"/>
</dbReference>
<protein>
    <recommendedName>
        <fullName evidence="1">RNA-dependent RNA polymerase</fullName>
        <ecNumber evidence="1">2.7.7.48</ecNumber>
    </recommendedName>
</protein>
<dbReference type="Proteomes" id="UP000307440">
    <property type="component" value="Unassembled WGS sequence"/>
</dbReference>
<keyword evidence="4" id="KW-1185">Reference proteome</keyword>
<evidence type="ECO:0000259" key="2">
    <source>
        <dbReference type="Pfam" id="PF05183"/>
    </source>
</evidence>
<evidence type="ECO:0000313" key="3">
    <source>
        <dbReference type="EMBL" id="TFK30151.1"/>
    </source>
</evidence>
<keyword evidence="1" id="KW-0696">RNA-directed RNA polymerase</keyword>
<dbReference type="STRING" id="230819.A0A5C3LN51"/>
<comment type="catalytic activity">
    <reaction evidence="1">
        <text>RNA(n) + a ribonucleoside 5'-triphosphate = RNA(n+1) + diphosphate</text>
        <dbReference type="Rhea" id="RHEA:21248"/>
        <dbReference type="Rhea" id="RHEA-COMP:14527"/>
        <dbReference type="Rhea" id="RHEA-COMP:17342"/>
        <dbReference type="ChEBI" id="CHEBI:33019"/>
        <dbReference type="ChEBI" id="CHEBI:61557"/>
        <dbReference type="ChEBI" id="CHEBI:140395"/>
        <dbReference type="EC" id="2.7.7.48"/>
    </reaction>
</comment>
<comment type="similarity">
    <text evidence="1">Belongs to the RdRP family.</text>
</comment>
<organism evidence="3 4">
    <name type="scientific">Coprinopsis marcescibilis</name>
    <name type="common">Agaric fungus</name>
    <name type="synonym">Psathyrella marcescibilis</name>
    <dbReference type="NCBI Taxonomy" id="230819"/>
    <lineage>
        <taxon>Eukaryota</taxon>
        <taxon>Fungi</taxon>
        <taxon>Dikarya</taxon>
        <taxon>Basidiomycota</taxon>
        <taxon>Agaricomycotina</taxon>
        <taxon>Agaricomycetes</taxon>
        <taxon>Agaricomycetidae</taxon>
        <taxon>Agaricales</taxon>
        <taxon>Agaricineae</taxon>
        <taxon>Psathyrellaceae</taxon>
        <taxon>Coprinopsis</taxon>
    </lineage>
</organism>
<sequence>MEIDIRYIHSDENEWTVTRAIAQILHAGESEEQRKVNFKVLLDVNDAAGIGHRGTGRLTVPTAKIGRKFLDDVRETPIKLNKQKLKFFKSARSPIRHVVATLERTPFVSPDIEEKHEQTLWELRTKLRVDTVQFGVFYRPTYPGGRAFSVEWEKSYAPDGVGQLQFDYDHKVIRITLGDHLKEKIGCTINVNFASIRKIGVGYDIKPYLCFDTLTPPVLEQVELHRTLTGNDKADFEKYKYRIGYLDDKHKVVAPYATQLRVLLFHDTRYDIIAEFCTLCKVAGVGGDNLIAKFGGRRQIEATKRGFFEPKRMYRIHKQLATFPWGVAFQMEALLRGGLLHTEHVSDLIPQIKELCDRHRKNKALYVAELLRHYGEVLMTHNTPENQENPLKVFKTVLANFEFQDTPPDLGRFPCCHVTFTPTRVILEGPFPTQSNRVIRHYCDHQDAFIRVDFRDEDRLQYRWDRSVDGSTFLQERVGGTLKRGFDLAGRSFEFLAYSSSALREHAVWFMSPFQQDTVSVNSEYIRNSLGDFKGTGLLKCPSKYAARIAQAFTATDPSVEIHKTQWEEMPDLGSEPYLFTDGVGTISLALGNRIWEKIRTPGQRKSIVKPDAFQIRFLGYKGVVAVDRELDRHPNGIQMRLRPSMRKFESKDVESAEIEIAQAFFAPNHCYLNRPLVMLLEHLGTRKEEFLSLQQAEIADAYTIDENMEQFVKFMSAHNLGTPFRFQHLLRRIQALGLDIAPTAVGQSIDTPFLRLLRSVAINDVLRDIKHSARIRIPDSYLLVGIADEGPAYEKRGYKDVRKLKEGQIYACIQRPEDDEPTWIIGPCSISRSPVIHRGDVQRVYAIGKPPEGGFCAFRGLKNLVVLPSVGPRSLASCLAGGDVDGDLFAVITHDALLPGEALEPAAYDSAGTFTLERDSTITDICDFVVDYIKSDVLGLLSDRLLVIADQSKDGFSDPACLKLGELCSQAVDYPKQGIPVDLDNNELPRTLIRCTPDWHAAEVVSPRETDYYRSTSALGYLYREVHLKEISEEDKQLAPSQFPPLSDAISQILMPFVGKYLGASAKPTGQFSDTERIFRRYVSELNYICITHTLSNTPGVKLLEAEVVAGTILAKCSQKRMRSDKIYRMRLHASTLVSDVQKDFKGKRQDESIDTHITGLSRAWRAWEYTQKHNDKFGANSFGIIALAVVMDCLDGLGEVLPTREKSKTP</sequence>
<dbReference type="InterPro" id="IPR007855">
    <property type="entry name" value="RDRP"/>
</dbReference>
<evidence type="ECO:0000313" key="4">
    <source>
        <dbReference type="Proteomes" id="UP000307440"/>
    </source>
</evidence>
<dbReference type="InterPro" id="IPR057596">
    <property type="entry name" value="RDRP_core"/>
</dbReference>
<keyword evidence="1" id="KW-0694">RNA-binding</keyword>
<evidence type="ECO:0000256" key="1">
    <source>
        <dbReference type="RuleBase" id="RU363098"/>
    </source>
</evidence>
<dbReference type="AlphaFoldDB" id="A0A5C3LN51"/>
<dbReference type="EC" id="2.7.7.48" evidence="1"/>
<proteinExistence type="inferred from homology"/>
<dbReference type="Pfam" id="PF05183">
    <property type="entry name" value="RdRP"/>
    <property type="match status" value="1"/>
</dbReference>